<dbReference type="OrthoDB" id="9762324at2"/>
<keyword evidence="3" id="KW-0479">Metal-binding</keyword>
<dbReference type="GO" id="GO:0046872">
    <property type="term" value="F:metal ion binding"/>
    <property type="evidence" value="ECO:0007669"/>
    <property type="project" value="UniProtKB-KW"/>
</dbReference>
<dbReference type="EMBL" id="CP012040">
    <property type="protein sequence ID" value="AKP52018.1"/>
    <property type="molecule type" value="Genomic_DNA"/>
</dbReference>
<feature type="chain" id="PRO_5005208704" evidence="7">
    <location>
        <begin position="20"/>
        <end position="504"/>
    </location>
</feature>
<feature type="domain" description="Sulfatase N-terminal" evidence="8">
    <location>
        <begin position="32"/>
        <end position="399"/>
    </location>
</feature>
<evidence type="ECO:0000259" key="8">
    <source>
        <dbReference type="Pfam" id="PF00884"/>
    </source>
</evidence>
<dbReference type="PATRIC" id="fig|320787.5.peg.2854"/>
<keyword evidence="4 7" id="KW-0732">Signal</keyword>
<proteinExistence type="inferred from homology"/>
<keyword evidence="5" id="KW-0378">Hydrolase</keyword>
<dbReference type="STRING" id="320787.CA2015_2607"/>
<evidence type="ECO:0000313" key="9">
    <source>
        <dbReference type="EMBL" id="AKP52018.1"/>
    </source>
</evidence>
<evidence type="ECO:0000256" key="3">
    <source>
        <dbReference type="ARBA" id="ARBA00022723"/>
    </source>
</evidence>
<dbReference type="InterPro" id="IPR000917">
    <property type="entry name" value="Sulfatase_N"/>
</dbReference>
<keyword evidence="6" id="KW-0106">Calcium</keyword>
<evidence type="ECO:0000256" key="5">
    <source>
        <dbReference type="ARBA" id="ARBA00022801"/>
    </source>
</evidence>
<gene>
    <name evidence="9" type="ORF">CA2015_2607</name>
</gene>
<dbReference type="InterPro" id="IPR050738">
    <property type="entry name" value="Sulfatase"/>
</dbReference>
<comment type="similarity">
    <text evidence="2">Belongs to the sulfatase family.</text>
</comment>
<name>A0A0H4PGS1_9BACT</name>
<dbReference type="AlphaFoldDB" id="A0A0H4PGS1"/>
<dbReference type="GO" id="GO:0004065">
    <property type="term" value="F:arylsulfatase activity"/>
    <property type="evidence" value="ECO:0007669"/>
    <property type="project" value="TreeGrafter"/>
</dbReference>
<sequence>MRISNFCMFLLSLNLLSCAPDKIQQEDDVQKPNILFVFADDMTFTVLDELEKNDVHTPNLDKLISEGTSFTKAYNMGSWSGAVCTASRSMMISGRSVWNAFAIKEEWRKGENTNLTLPQLLKESGYETYMTGKWHVDVPASDIFDHTVNIRGGMPKDTWAGSNMGAKFDSIKKIEGDLGTIMPKGYNRPLVGENDDWSPTDRSLGGFWEGGTHWSEVLRDDAKSFLGSAAKKDNPFFMYLAFNAVHDPRQSPGSFLDLYVLDDIKVPKSFLPVYPYKEAIGNGPELRDEALAPFPRTPYAIKKHLQEYYAIISHMDHQIGEIFEELDRKGLRENTYIIFTADHGLAMGKHGLLGKQTMFDHSMGAPFIISGPGIPKGKKLNQDIYIQDAMATILEIAGVDKPDYVEFESLLALINGDKDLIREDIYGAYLNNQRMIKKGGFKLTVYPNAKKLLLFDMENDPLEMNDLADQPQYKELRKSLFAALQKQQGQLNDKLTLNEMDYVF</sequence>
<dbReference type="Gene3D" id="3.40.720.10">
    <property type="entry name" value="Alkaline Phosphatase, subunit A"/>
    <property type="match status" value="1"/>
</dbReference>
<reference evidence="9 10" key="1">
    <citation type="submission" date="2015-07" db="EMBL/GenBank/DDBJ databases">
        <authorList>
            <person name="Kim K.M."/>
        </authorList>
    </citation>
    <scope>NUCLEOTIDE SEQUENCE [LARGE SCALE GENOMIC DNA]</scope>
    <source>
        <strain evidence="9 10">KCTC 12363</strain>
    </source>
</reference>
<dbReference type="PANTHER" id="PTHR42693:SF42">
    <property type="entry name" value="ARYLSULFATASE G"/>
    <property type="match status" value="1"/>
</dbReference>
<evidence type="ECO:0000256" key="6">
    <source>
        <dbReference type="ARBA" id="ARBA00022837"/>
    </source>
</evidence>
<organism evidence="9 10">
    <name type="scientific">Cyclobacterium amurskyense</name>
    <dbReference type="NCBI Taxonomy" id="320787"/>
    <lineage>
        <taxon>Bacteria</taxon>
        <taxon>Pseudomonadati</taxon>
        <taxon>Bacteroidota</taxon>
        <taxon>Cytophagia</taxon>
        <taxon>Cytophagales</taxon>
        <taxon>Cyclobacteriaceae</taxon>
        <taxon>Cyclobacterium</taxon>
    </lineage>
</organism>
<accession>A0A0H4PGS1</accession>
<feature type="signal peptide" evidence="7">
    <location>
        <begin position="1"/>
        <end position="19"/>
    </location>
</feature>
<protein>
    <submittedName>
        <fullName evidence="9">Choline-sulfatase</fullName>
    </submittedName>
</protein>
<dbReference type="RefSeq" id="WP_048642296.1">
    <property type="nucleotide sequence ID" value="NZ_CAXBGM010000058.1"/>
</dbReference>
<dbReference type="Proteomes" id="UP000036520">
    <property type="component" value="Chromosome"/>
</dbReference>
<comment type="cofactor">
    <cofactor evidence="1">
        <name>Ca(2+)</name>
        <dbReference type="ChEBI" id="CHEBI:29108"/>
    </cofactor>
</comment>
<evidence type="ECO:0000256" key="2">
    <source>
        <dbReference type="ARBA" id="ARBA00008779"/>
    </source>
</evidence>
<keyword evidence="10" id="KW-1185">Reference proteome</keyword>
<evidence type="ECO:0000256" key="4">
    <source>
        <dbReference type="ARBA" id="ARBA00022729"/>
    </source>
</evidence>
<evidence type="ECO:0000313" key="10">
    <source>
        <dbReference type="Proteomes" id="UP000036520"/>
    </source>
</evidence>
<dbReference type="SUPFAM" id="SSF53649">
    <property type="entry name" value="Alkaline phosphatase-like"/>
    <property type="match status" value="1"/>
</dbReference>
<evidence type="ECO:0000256" key="7">
    <source>
        <dbReference type="SAM" id="SignalP"/>
    </source>
</evidence>
<dbReference type="Pfam" id="PF00884">
    <property type="entry name" value="Sulfatase"/>
    <property type="match status" value="1"/>
</dbReference>
<dbReference type="InterPro" id="IPR017850">
    <property type="entry name" value="Alkaline_phosphatase_core_sf"/>
</dbReference>
<dbReference type="CDD" id="cd16155">
    <property type="entry name" value="sulfatase_like"/>
    <property type="match status" value="1"/>
</dbReference>
<dbReference type="KEGG" id="camu:CA2015_2607"/>
<dbReference type="PANTHER" id="PTHR42693">
    <property type="entry name" value="ARYLSULFATASE FAMILY MEMBER"/>
    <property type="match status" value="1"/>
</dbReference>
<evidence type="ECO:0000256" key="1">
    <source>
        <dbReference type="ARBA" id="ARBA00001913"/>
    </source>
</evidence>